<protein>
    <submittedName>
        <fullName evidence="2">Uncharacterized protein</fullName>
    </submittedName>
</protein>
<comment type="caution">
    <text evidence="2">The sequence shown here is derived from an EMBL/GenBank/DDBJ whole genome shotgun (WGS) entry which is preliminary data.</text>
</comment>
<evidence type="ECO:0000313" key="3">
    <source>
        <dbReference type="Proteomes" id="UP000298030"/>
    </source>
</evidence>
<keyword evidence="3" id="KW-1185">Reference proteome</keyword>
<gene>
    <name evidence="2" type="ORF">FA13DRAFT_1799254</name>
</gene>
<reference evidence="2 3" key="1">
    <citation type="journal article" date="2019" name="Nat. Ecol. Evol.">
        <title>Megaphylogeny resolves global patterns of mushroom evolution.</title>
        <authorList>
            <person name="Varga T."/>
            <person name="Krizsan K."/>
            <person name="Foldi C."/>
            <person name="Dima B."/>
            <person name="Sanchez-Garcia M."/>
            <person name="Sanchez-Ramirez S."/>
            <person name="Szollosi G.J."/>
            <person name="Szarkandi J.G."/>
            <person name="Papp V."/>
            <person name="Albert L."/>
            <person name="Andreopoulos W."/>
            <person name="Angelini C."/>
            <person name="Antonin V."/>
            <person name="Barry K.W."/>
            <person name="Bougher N.L."/>
            <person name="Buchanan P."/>
            <person name="Buyck B."/>
            <person name="Bense V."/>
            <person name="Catcheside P."/>
            <person name="Chovatia M."/>
            <person name="Cooper J."/>
            <person name="Damon W."/>
            <person name="Desjardin D."/>
            <person name="Finy P."/>
            <person name="Geml J."/>
            <person name="Haridas S."/>
            <person name="Hughes K."/>
            <person name="Justo A."/>
            <person name="Karasinski D."/>
            <person name="Kautmanova I."/>
            <person name="Kiss B."/>
            <person name="Kocsube S."/>
            <person name="Kotiranta H."/>
            <person name="LaButti K.M."/>
            <person name="Lechner B.E."/>
            <person name="Liimatainen K."/>
            <person name="Lipzen A."/>
            <person name="Lukacs Z."/>
            <person name="Mihaltcheva S."/>
            <person name="Morgado L.N."/>
            <person name="Niskanen T."/>
            <person name="Noordeloos M.E."/>
            <person name="Ohm R.A."/>
            <person name="Ortiz-Santana B."/>
            <person name="Ovrebo C."/>
            <person name="Racz N."/>
            <person name="Riley R."/>
            <person name="Savchenko A."/>
            <person name="Shiryaev A."/>
            <person name="Soop K."/>
            <person name="Spirin V."/>
            <person name="Szebenyi C."/>
            <person name="Tomsovsky M."/>
            <person name="Tulloss R.E."/>
            <person name="Uehling J."/>
            <person name="Grigoriev I.V."/>
            <person name="Vagvolgyi C."/>
            <person name="Papp T."/>
            <person name="Martin F.M."/>
            <person name="Miettinen O."/>
            <person name="Hibbett D.S."/>
            <person name="Nagy L.G."/>
        </authorList>
    </citation>
    <scope>NUCLEOTIDE SEQUENCE [LARGE SCALE GENOMIC DNA]</scope>
    <source>
        <strain evidence="2 3">FP101781</strain>
    </source>
</reference>
<evidence type="ECO:0000313" key="2">
    <source>
        <dbReference type="EMBL" id="TEB22037.1"/>
    </source>
</evidence>
<dbReference type="STRING" id="71717.A0A4Y7SJG6"/>
<feature type="region of interest" description="Disordered" evidence="1">
    <location>
        <begin position="1"/>
        <end position="35"/>
    </location>
</feature>
<evidence type="ECO:0000256" key="1">
    <source>
        <dbReference type="SAM" id="MobiDB-lite"/>
    </source>
</evidence>
<name>A0A4Y7SJG6_COPMI</name>
<dbReference type="AlphaFoldDB" id="A0A4Y7SJG6"/>
<dbReference type="Proteomes" id="UP000298030">
    <property type="component" value="Unassembled WGS sequence"/>
</dbReference>
<accession>A0A4Y7SJG6</accession>
<proteinExistence type="predicted"/>
<dbReference type="EMBL" id="QPFP01000098">
    <property type="protein sequence ID" value="TEB22037.1"/>
    <property type="molecule type" value="Genomic_DNA"/>
</dbReference>
<dbReference type="OrthoDB" id="3124520at2759"/>
<feature type="region of interest" description="Disordered" evidence="1">
    <location>
        <begin position="591"/>
        <end position="616"/>
    </location>
</feature>
<organism evidence="2 3">
    <name type="scientific">Coprinellus micaceus</name>
    <name type="common">Glistening ink-cap mushroom</name>
    <name type="synonym">Coprinus micaceus</name>
    <dbReference type="NCBI Taxonomy" id="71717"/>
    <lineage>
        <taxon>Eukaryota</taxon>
        <taxon>Fungi</taxon>
        <taxon>Dikarya</taxon>
        <taxon>Basidiomycota</taxon>
        <taxon>Agaricomycotina</taxon>
        <taxon>Agaricomycetes</taxon>
        <taxon>Agaricomycetidae</taxon>
        <taxon>Agaricales</taxon>
        <taxon>Agaricineae</taxon>
        <taxon>Psathyrellaceae</taxon>
        <taxon>Coprinellus</taxon>
    </lineage>
</organism>
<feature type="compositionally biased region" description="Low complexity" evidence="1">
    <location>
        <begin position="1"/>
        <end position="12"/>
    </location>
</feature>
<sequence>MEHPSSSISASSPLRPQPALSTVHSPSPPNSCLVPPIPPSTVVRARRFPDTPFLDHPLLPNPCNLHEFNQCAEAHHKSERYTELSQLVLSTRGDSGRSLVHQHLRDFPFCFVKRFFGQIVAISDSIFIETPLTLNNKPSWANAIPDRVRVPWSASGSGHCTELISKIPNILLGTFGSSSSVYLLVPSLYNPDSPCLHIPVAHLRELWDRVIIPSLVDVGLSASDVVVPASQIPLFTRCVMNNAASRVPSLAENIRFVLWVDAAPTYHQFSDEAVTTRFHRHLEDNHLSILSIHDDAFEHGMWFFDVGLEVTHQDKSVVWSASHHEGMIRALLGCDDFQLDVTSPRYEKFFFAHMSEPACAHVLLDGDDYHGPVFVRLSVDEQPPSFVDELDERVAKVTVLDFIKRPQLEMSFPARLSDIYLHDVDTKAHVKAIATVTSPLRRLLRVVPSSAAMTVFDSCLVMDTRDLALLRFFRAEAIRIVFALQCLNVDALRARPREGLGLTATLAWLVNTLCTADARDVEGRDGRLPLPLSLDTGFLSIPSLRLPEPRTTNAGVPYLVGGHLDDGQFASLLGDQPHVVLAAFAESNAPLPKSPLSRPAPNGPRPSRFTNISLGSPSRGIYRRSLITDPDTTPLDVGPVLSADPGISDACKDIVALFVQDILAIAPTNIVEKRSLIGSDPSGLIFMTVNLANISTAVRWKHASSGEWTRAFSRFFPTATAIRAGIHPHYTGRAYFQRWTHLLATLDGYSFRILRSAIWVTFFQRLYWVPNCLSDCIWSTEPNRLFRSSPLAVPGVQSVNILVNGAEDPIFDPDTAIF</sequence>